<dbReference type="Pfam" id="PF00512">
    <property type="entry name" value="HisKA"/>
    <property type="match status" value="1"/>
</dbReference>
<evidence type="ECO:0000256" key="2">
    <source>
        <dbReference type="ARBA" id="ARBA00012438"/>
    </source>
</evidence>
<dbReference type="SMART" id="SM00065">
    <property type="entry name" value="GAF"/>
    <property type="match status" value="1"/>
</dbReference>
<evidence type="ECO:0000256" key="6">
    <source>
        <dbReference type="ARBA" id="ARBA00023012"/>
    </source>
</evidence>
<dbReference type="PANTHER" id="PTHR43047">
    <property type="entry name" value="TWO-COMPONENT HISTIDINE PROTEIN KINASE"/>
    <property type="match status" value="1"/>
</dbReference>
<evidence type="ECO:0000256" key="4">
    <source>
        <dbReference type="ARBA" id="ARBA00022679"/>
    </source>
</evidence>
<organism evidence="9 10">
    <name type="scientific">Candidatus Viridilinea mediisalina</name>
    <dbReference type="NCBI Taxonomy" id="2024553"/>
    <lineage>
        <taxon>Bacteria</taxon>
        <taxon>Bacillati</taxon>
        <taxon>Chloroflexota</taxon>
        <taxon>Chloroflexia</taxon>
        <taxon>Chloroflexales</taxon>
        <taxon>Chloroflexineae</taxon>
        <taxon>Oscillochloridaceae</taxon>
        <taxon>Candidatus Viridilinea</taxon>
    </lineage>
</organism>
<dbReference type="InterPro" id="IPR013656">
    <property type="entry name" value="PAS_4"/>
</dbReference>
<evidence type="ECO:0000256" key="7">
    <source>
        <dbReference type="SAM" id="Phobius"/>
    </source>
</evidence>
<accession>A0A2A6RK90</accession>
<dbReference type="SMART" id="SM00388">
    <property type="entry name" value="HisKA"/>
    <property type="match status" value="1"/>
</dbReference>
<evidence type="ECO:0000313" key="10">
    <source>
        <dbReference type="Proteomes" id="UP000220527"/>
    </source>
</evidence>
<dbReference type="OrthoDB" id="139058at2"/>
<gene>
    <name evidence="9" type="ORF">CJ255_08940</name>
</gene>
<dbReference type="Pfam" id="PF16927">
    <property type="entry name" value="HisKA_7TM"/>
    <property type="match status" value="1"/>
</dbReference>
<dbReference type="SUPFAM" id="SSF55785">
    <property type="entry name" value="PYP-like sensor domain (PAS domain)"/>
    <property type="match status" value="1"/>
</dbReference>
<feature type="transmembrane region" description="Helical" evidence="7">
    <location>
        <begin position="67"/>
        <end position="89"/>
    </location>
</feature>
<evidence type="ECO:0000259" key="8">
    <source>
        <dbReference type="PROSITE" id="PS50109"/>
    </source>
</evidence>
<dbReference type="CDD" id="cd00082">
    <property type="entry name" value="HisKA"/>
    <property type="match status" value="1"/>
</dbReference>
<dbReference type="InterPro" id="IPR004358">
    <property type="entry name" value="Sig_transdc_His_kin-like_C"/>
</dbReference>
<evidence type="ECO:0000256" key="1">
    <source>
        <dbReference type="ARBA" id="ARBA00000085"/>
    </source>
</evidence>
<dbReference type="SMART" id="SM00387">
    <property type="entry name" value="HATPase_c"/>
    <property type="match status" value="1"/>
</dbReference>
<sequence>MLDIQPEVFFALALICVAILTAGMGAWAMYLHTRGSLSFTLLMLSLGWWSCAYAQELVSLDAATSLLWGRLQHLSSTTAPVFWLLFALSYSGHPRAESRRLPLLLMLVPLLTNLLVWTNDLHSLFWLRVEFVAVGSFQLIVVERGPWFWVHLLYSYHLLVGGLLLMLNMAWRAAPPYRTHARYMVVAALLPMLSNLLYLTNLSPIHHLDLTSLSFGFSALLMAWAGYRSHMLTIVPIARYQSVEAMADGLMVLDASGHVADMNPAAQRIFTTNLDAALGHAVTEVAPPLAAALARDEDNQELYLATGMDVQIYDLHRDWLRSSNGSALGCLVVLREITERKATEEQLRAQKELFAGLAAVAQAVGGNPTLNETLRGVLDVVGELTDTRPGSIFLFAEATMVIQSVLVRSEVRPEAVQALVGRVLDVGLAGWAVREREVAVADNVANDPRWVTLPDQPYQVGSAMAVPIIAGPRVLGVLTLTHEQPYYFQAEHVTLMRTVAGQIALALRNAQMYETQRQLAEQAEAASRAKSTFLAAMSHELRTPLNTIIGYSEMLGEQVDSRGVGDLARPLGQISSAGRQLLALVNNLLDLSRLEAGQARLHLGPVDMSTLAFNLASTARYMASEQGNSFHLECSDDLGLVVTDLGKLRQIMLHLINNACKFTQGGEITLRVQRGVEMQQHRECCENLDCILFTVSDTGIGMSEDQMKAIFTDFTQADGSHTRRYGGLGLGLTLSRQLAALLGGSITVTSQPSRGSSFTLCLPLQPPSEAVRVEEVE</sequence>
<keyword evidence="7" id="KW-0472">Membrane</keyword>
<feature type="domain" description="Histidine kinase" evidence="8">
    <location>
        <begin position="536"/>
        <end position="766"/>
    </location>
</feature>
<evidence type="ECO:0000313" key="9">
    <source>
        <dbReference type="EMBL" id="PDW03373.1"/>
    </source>
</evidence>
<dbReference type="Pfam" id="PF13185">
    <property type="entry name" value="GAF_2"/>
    <property type="match status" value="1"/>
</dbReference>
<dbReference type="EMBL" id="NQWI01000031">
    <property type="protein sequence ID" value="PDW03373.1"/>
    <property type="molecule type" value="Genomic_DNA"/>
</dbReference>
<keyword evidence="7" id="KW-0812">Transmembrane</keyword>
<dbReference type="SUPFAM" id="SSF55874">
    <property type="entry name" value="ATPase domain of HSP90 chaperone/DNA topoisomerase II/histidine kinase"/>
    <property type="match status" value="1"/>
</dbReference>
<feature type="transmembrane region" description="Helical" evidence="7">
    <location>
        <begin position="101"/>
        <end position="118"/>
    </location>
</feature>
<dbReference type="InterPro" id="IPR003018">
    <property type="entry name" value="GAF"/>
</dbReference>
<dbReference type="GO" id="GO:0005886">
    <property type="term" value="C:plasma membrane"/>
    <property type="evidence" value="ECO:0007669"/>
    <property type="project" value="TreeGrafter"/>
</dbReference>
<feature type="transmembrane region" description="Helical" evidence="7">
    <location>
        <begin position="180"/>
        <end position="198"/>
    </location>
</feature>
<dbReference type="Pfam" id="PF08448">
    <property type="entry name" value="PAS_4"/>
    <property type="match status" value="1"/>
</dbReference>
<dbReference type="CDD" id="cd16922">
    <property type="entry name" value="HATPase_EvgS-ArcB-TorS-like"/>
    <property type="match status" value="1"/>
</dbReference>
<feature type="transmembrane region" description="Helical" evidence="7">
    <location>
        <begin position="154"/>
        <end position="174"/>
    </location>
</feature>
<keyword evidence="3" id="KW-0597">Phosphoprotein</keyword>
<dbReference type="Proteomes" id="UP000220527">
    <property type="component" value="Unassembled WGS sequence"/>
</dbReference>
<dbReference type="Gene3D" id="1.10.287.130">
    <property type="match status" value="1"/>
</dbReference>
<name>A0A2A6RK90_9CHLR</name>
<dbReference type="PANTHER" id="PTHR43047:SF63">
    <property type="entry name" value="HISTIDINE KINASE"/>
    <property type="match status" value="1"/>
</dbReference>
<dbReference type="GO" id="GO:0009927">
    <property type="term" value="F:histidine phosphotransfer kinase activity"/>
    <property type="evidence" value="ECO:0007669"/>
    <property type="project" value="TreeGrafter"/>
</dbReference>
<keyword evidence="7" id="KW-1133">Transmembrane helix</keyword>
<dbReference type="EC" id="2.7.13.3" evidence="2"/>
<dbReference type="InterPro" id="IPR035965">
    <property type="entry name" value="PAS-like_dom_sf"/>
</dbReference>
<evidence type="ECO:0000256" key="5">
    <source>
        <dbReference type="ARBA" id="ARBA00022777"/>
    </source>
</evidence>
<dbReference type="Gene3D" id="3.30.565.10">
    <property type="entry name" value="Histidine kinase-like ATPase, C-terminal domain"/>
    <property type="match status" value="1"/>
</dbReference>
<dbReference type="Gene3D" id="3.30.450.20">
    <property type="entry name" value="PAS domain"/>
    <property type="match status" value="1"/>
</dbReference>
<comment type="caution">
    <text evidence="9">The sequence shown here is derived from an EMBL/GenBank/DDBJ whole genome shotgun (WGS) entry which is preliminary data.</text>
</comment>
<dbReference type="GO" id="GO:0000155">
    <property type="term" value="F:phosphorelay sensor kinase activity"/>
    <property type="evidence" value="ECO:0007669"/>
    <property type="project" value="InterPro"/>
</dbReference>
<evidence type="ECO:0000256" key="3">
    <source>
        <dbReference type="ARBA" id="ARBA00022553"/>
    </source>
</evidence>
<dbReference type="InterPro" id="IPR005467">
    <property type="entry name" value="His_kinase_dom"/>
</dbReference>
<proteinExistence type="predicted"/>
<dbReference type="Gene3D" id="3.30.450.40">
    <property type="match status" value="1"/>
</dbReference>
<dbReference type="SUPFAM" id="SSF47384">
    <property type="entry name" value="Homodimeric domain of signal transducing histidine kinase"/>
    <property type="match status" value="1"/>
</dbReference>
<keyword evidence="4" id="KW-0808">Transferase</keyword>
<keyword evidence="5" id="KW-0418">Kinase</keyword>
<keyword evidence="10" id="KW-1185">Reference proteome</keyword>
<comment type="catalytic activity">
    <reaction evidence="1">
        <text>ATP + protein L-histidine = ADP + protein N-phospho-L-histidine.</text>
        <dbReference type="EC" id="2.7.13.3"/>
    </reaction>
</comment>
<dbReference type="SUPFAM" id="SSF55781">
    <property type="entry name" value="GAF domain-like"/>
    <property type="match status" value="1"/>
</dbReference>
<dbReference type="InterPro" id="IPR036890">
    <property type="entry name" value="HATPase_C_sf"/>
</dbReference>
<dbReference type="PRINTS" id="PR00344">
    <property type="entry name" value="BCTRLSENSOR"/>
</dbReference>
<dbReference type="AlphaFoldDB" id="A0A2A6RK90"/>
<dbReference type="Pfam" id="PF02518">
    <property type="entry name" value="HATPase_c"/>
    <property type="match status" value="1"/>
</dbReference>
<dbReference type="InterPro" id="IPR036097">
    <property type="entry name" value="HisK_dim/P_sf"/>
</dbReference>
<dbReference type="InterPro" id="IPR003661">
    <property type="entry name" value="HisK_dim/P_dom"/>
</dbReference>
<dbReference type="InterPro" id="IPR003594">
    <property type="entry name" value="HATPase_dom"/>
</dbReference>
<keyword evidence="6" id="KW-0902">Two-component regulatory system</keyword>
<dbReference type="InterPro" id="IPR031621">
    <property type="entry name" value="HisKA_7TM"/>
</dbReference>
<reference evidence="10" key="1">
    <citation type="submission" date="2017-08" db="EMBL/GenBank/DDBJ databases">
        <authorList>
            <person name="Grouzdev D.S."/>
            <person name="Gaisin V.A."/>
            <person name="Rysina M.S."/>
            <person name="Gorlenko V.M."/>
        </authorList>
    </citation>
    <scope>NUCLEOTIDE SEQUENCE [LARGE SCALE GENOMIC DNA]</scope>
    <source>
        <strain evidence="10">Kir15-3F</strain>
    </source>
</reference>
<feature type="transmembrane region" description="Helical" evidence="7">
    <location>
        <begin position="6"/>
        <end position="30"/>
    </location>
</feature>
<dbReference type="RefSeq" id="WP_097643761.1">
    <property type="nucleotide sequence ID" value="NZ_NQWI01000031.1"/>
</dbReference>
<dbReference type="InterPro" id="IPR029016">
    <property type="entry name" value="GAF-like_dom_sf"/>
</dbReference>
<dbReference type="PROSITE" id="PS50109">
    <property type="entry name" value="HIS_KIN"/>
    <property type="match status" value="1"/>
</dbReference>
<protein>
    <recommendedName>
        <fullName evidence="2">histidine kinase</fullName>
        <ecNumber evidence="2">2.7.13.3</ecNumber>
    </recommendedName>
</protein>